<keyword evidence="4" id="KW-0653">Protein transport</keyword>
<keyword evidence="6" id="KW-0906">Nuclear pore complex</keyword>
<keyword evidence="2" id="KW-0813">Transport</keyword>
<evidence type="ECO:0000256" key="8">
    <source>
        <dbReference type="SAM" id="MobiDB-lite"/>
    </source>
</evidence>
<dbReference type="Pfam" id="PF13634">
    <property type="entry name" value="Nucleoporin_FG"/>
    <property type="match status" value="2"/>
</dbReference>
<dbReference type="Pfam" id="PF21121">
    <property type="entry name" value="Nup49_C"/>
    <property type="match status" value="1"/>
</dbReference>
<evidence type="ECO:0000256" key="1">
    <source>
        <dbReference type="ARBA" id="ARBA00004567"/>
    </source>
</evidence>
<dbReference type="InterPro" id="IPR025574">
    <property type="entry name" value="Nucleoporin_FG_rpt"/>
</dbReference>
<dbReference type="InterPro" id="IPR024882">
    <property type="entry name" value="NUP58/p45/49"/>
</dbReference>
<protein>
    <submittedName>
        <fullName evidence="9">Nucleoporin nup49 nsp49 protein</fullName>
    </submittedName>
</protein>
<evidence type="ECO:0000313" key="9">
    <source>
        <dbReference type="EMBL" id="KAK8867467.1"/>
    </source>
</evidence>
<feature type="compositionally biased region" description="Polar residues" evidence="8">
    <location>
        <begin position="337"/>
        <end position="349"/>
    </location>
</feature>
<keyword evidence="5" id="KW-0811">Translocation</keyword>
<comment type="subcellular location">
    <subcellularLocation>
        <location evidence="1">Nucleus</location>
        <location evidence="1">Nuclear pore complex</location>
    </subcellularLocation>
</comment>
<dbReference type="PANTHER" id="PTHR13437">
    <property type="entry name" value="NUCLEOPORIN P58/P45 NUCLEOPORIN-LIKE PROTEIN 1"/>
    <property type="match status" value="1"/>
</dbReference>
<evidence type="ECO:0000256" key="6">
    <source>
        <dbReference type="ARBA" id="ARBA00023132"/>
    </source>
</evidence>
<evidence type="ECO:0000313" key="10">
    <source>
        <dbReference type="Proteomes" id="UP001390339"/>
    </source>
</evidence>
<evidence type="ECO:0000256" key="7">
    <source>
        <dbReference type="ARBA" id="ARBA00023242"/>
    </source>
</evidence>
<feature type="compositionally biased region" description="Gly residues" evidence="8">
    <location>
        <begin position="130"/>
        <end position="140"/>
    </location>
</feature>
<evidence type="ECO:0000256" key="2">
    <source>
        <dbReference type="ARBA" id="ARBA00022448"/>
    </source>
</evidence>
<dbReference type="PANTHER" id="PTHR13437:SF2">
    <property type="entry name" value="NUCLEOPORIN P58_P45"/>
    <property type="match status" value="1"/>
</dbReference>
<accession>A0ABR2IRH1</accession>
<dbReference type="Proteomes" id="UP001390339">
    <property type="component" value="Unassembled WGS sequence"/>
</dbReference>
<dbReference type="EMBL" id="JAPCWZ010000004">
    <property type="protein sequence ID" value="KAK8867467.1"/>
    <property type="molecule type" value="Genomic_DNA"/>
</dbReference>
<evidence type="ECO:0000256" key="5">
    <source>
        <dbReference type="ARBA" id="ARBA00023010"/>
    </source>
</evidence>
<feature type="compositionally biased region" description="Polar residues" evidence="8">
    <location>
        <begin position="38"/>
        <end position="65"/>
    </location>
</feature>
<comment type="caution">
    <text evidence="9">The sequence shown here is derived from an EMBL/GenBank/DDBJ whole genome shotgun (WGS) entry which is preliminary data.</text>
</comment>
<feature type="compositionally biased region" description="Low complexity" evidence="8">
    <location>
        <begin position="144"/>
        <end position="186"/>
    </location>
</feature>
<feature type="compositionally biased region" description="Gly residues" evidence="8">
    <location>
        <begin position="109"/>
        <end position="119"/>
    </location>
</feature>
<keyword evidence="3" id="KW-0509">mRNA transport</keyword>
<feature type="region of interest" description="Disordered" evidence="8">
    <location>
        <begin position="331"/>
        <end position="351"/>
    </location>
</feature>
<sequence>MALARSASGPGGLSINTGSANNLFGQSSTPAPAAGSSLFGNTQANQTSTTTGSSLFGNAASSTPKTGGGLFGTTPAANNAQPQQQTSGGLFGATNNNAAQPAQQQQPQTGGGGLFGGLGASQQQQQPAASGGGGLFGALGGNTQQQQQQPQQQQPQQQASGGLFGGSAFSKPAASSSFMNQSSSQARPGFGATSTGMQQPSIPGLTMGQSQSQTTVPGVRINVGDVRGTTRFNDLHEDLQKQITEVDRMIQNFMTQKDELDAFMPGHGEMLQHIPEDVKFVERKYGGVRSALEADAEVIESVRNTIQHDTVSAKLSFRAVDNLKLPQQYHTGGLWSGRQQSSGTANTESDGQDLVNFFSKTADEMQSQLNGYERNLTEIEMHMHGVQDNVMARLQRMMASKNGGATAMDEEMANLGAVLREFEMGILRSAGVIGHAREGMTRLQLGEFMTDGQQNGMY</sequence>
<evidence type="ECO:0000256" key="4">
    <source>
        <dbReference type="ARBA" id="ARBA00022927"/>
    </source>
</evidence>
<proteinExistence type="predicted"/>
<feature type="compositionally biased region" description="Polar residues" evidence="8">
    <location>
        <begin position="14"/>
        <end position="30"/>
    </location>
</feature>
<gene>
    <name evidence="9" type="ORF">PGQ11_006045</name>
</gene>
<feature type="compositionally biased region" description="Low complexity" evidence="8">
    <location>
        <begin position="73"/>
        <end position="108"/>
    </location>
</feature>
<keyword evidence="10" id="KW-1185">Reference proteome</keyword>
<name>A0ABR2IRH1_9PEZI</name>
<reference evidence="9 10" key="1">
    <citation type="journal article" date="2024" name="IMA Fungus">
        <title>Apiospora arundinis, a panoply of carbohydrate-active enzymes and secondary metabolites.</title>
        <authorList>
            <person name="Sorensen T."/>
            <person name="Petersen C."/>
            <person name="Muurmann A.T."/>
            <person name="Christiansen J.V."/>
            <person name="Brundto M.L."/>
            <person name="Overgaard C.K."/>
            <person name="Boysen A.T."/>
            <person name="Wollenberg R.D."/>
            <person name="Larsen T.O."/>
            <person name="Sorensen J.L."/>
            <person name="Nielsen K.L."/>
            <person name="Sondergaard T.E."/>
        </authorList>
    </citation>
    <scope>NUCLEOTIDE SEQUENCE [LARGE SCALE GENOMIC DNA]</scope>
    <source>
        <strain evidence="9 10">AAU 773</strain>
    </source>
</reference>
<feature type="region of interest" description="Disordered" evidence="8">
    <location>
        <begin position="1"/>
        <end position="217"/>
    </location>
</feature>
<feature type="compositionally biased region" description="Polar residues" evidence="8">
    <location>
        <begin position="192"/>
        <end position="216"/>
    </location>
</feature>
<keyword evidence="7" id="KW-0539">Nucleus</keyword>
<feature type="compositionally biased region" description="Low complexity" evidence="8">
    <location>
        <begin position="120"/>
        <end position="129"/>
    </location>
</feature>
<organism evidence="9 10">
    <name type="scientific">Apiospora arundinis</name>
    <dbReference type="NCBI Taxonomy" id="335852"/>
    <lineage>
        <taxon>Eukaryota</taxon>
        <taxon>Fungi</taxon>
        <taxon>Dikarya</taxon>
        <taxon>Ascomycota</taxon>
        <taxon>Pezizomycotina</taxon>
        <taxon>Sordariomycetes</taxon>
        <taxon>Xylariomycetidae</taxon>
        <taxon>Amphisphaeriales</taxon>
        <taxon>Apiosporaceae</taxon>
        <taxon>Apiospora</taxon>
    </lineage>
</organism>
<evidence type="ECO:0000256" key="3">
    <source>
        <dbReference type="ARBA" id="ARBA00022816"/>
    </source>
</evidence>